<dbReference type="InterPro" id="IPR041483">
    <property type="entry name" value="TetR_C_34"/>
</dbReference>
<dbReference type="AlphaFoldDB" id="A0A1I1Z2N0"/>
<protein>
    <submittedName>
        <fullName evidence="4">Transcriptional regulator, TetR family</fullName>
    </submittedName>
</protein>
<organism evidence="4 5">
    <name type="scientific">Succiniclasticum ruminis DSM 9236</name>
    <dbReference type="NCBI Taxonomy" id="1123323"/>
    <lineage>
        <taxon>Bacteria</taxon>
        <taxon>Bacillati</taxon>
        <taxon>Bacillota</taxon>
        <taxon>Negativicutes</taxon>
        <taxon>Acidaminococcales</taxon>
        <taxon>Acidaminococcaceae</taxon>
        <taxon>Succiniclasticum</taxon>
    </lineage>
</organism>
<dbReference type="EMBL" id="FONL01000003">
    <property type="protein sequence ID" value="SFE26104.1"/>
    <property type="molecule type" value="Genomic_DNA"/>
</dbReference>
<dbReference type="GO" id="GO:0003677">
    <property type="term" value="F:DNA binding"/>
    <property type="evidence" value="ECO:0007669"/>
    <property type="project" value="UniProtKB-UniRule"/>
</dbReference>
<proteinExistence type="predicted"/>
<evidence type="ECO:0000313" key="5">
    <source>
        <dbReference type="Proteomes" id="UP000198896"/>
    </source>
</evidence>
<dbReference type="Pfam" id="PF00440">
    <property type="entry name" value="TetR_N"/>
    <property type="match status" value="1"/>
</dbReference>
<dbReference type="InterPro" id="IPR050624">
    <property type="entry name" value="HTH-type_Tx_Regulator"/>
</dbReference>
<feature type="DNA-binding region" description="H-T-H motif" evidence="2">
    <location>
        <begin position="36"/>
        <end position="55"/>
    </location>
</feature>
<evidence type="ECO:0000256" key="2">
    <source>
        <dbReference type="PROSITE-ProRule" id="PRU00335"/>
    </source>
</evidence>
<dbReference type="InterPro" id="IPR009057">
    <property type="entry name" value="Homeodomain-like_sf"/>
</dbReference>
<dbReference type="PANTHER" id="PTHR43479:SF11">
    <property type="entry name" value="ACREF_ENVCD OPERON REPRESSOR-RELATED"/>
    <property type="match status" value="1"/>
</dbReference>
<feature type="domain" description="HTH tetR-type" evidence="3">
    <location>
        <begin position="13"/>
        <end position="73"/>
    </location>
</feature>
<dbReference type="PROSITE" id="PS50977">
    <property type="entry name" value="HTH_TETR_2"/>
    <property type="match status" value="1"/>
</dbReference>
<reference evidence="4 5" key="1">
    <citation type="submission" date="2016-10" db="EMBL/GenBank/DDBJ databases">
        <authorList>
            <person name="de Groot N.N."/>
        </authorList>
    </citation>
    <scope>NUCLEOTIDE SEQUENCE [LARGE SCALE GENOMIC DNA]</scope>
    <source>
        <strain evidence="4 5">DSM 9236</strain>
    </source>
</reference>
<evidence type="ECO:0000259" key="3">
    <source>
        <dbReference type="PROSITE" id="PS50977"/>
    </source>
</evidence>
<gene>
    <name evidence="4" type="ORF">SAMN05216245_103124</name>
</gene>
<keyword evidence="1 2" id="KW-0238">DNA-binding</keyword>
<name>A0A1I1Z2N0_9FIRM</name>
<dbReference type="STRING" id="1123323.SAMN05216245_103124"/>
<dbReference type="Pfam" id="PF17929">
    <property type="entry name" value="TetR_C_34"/>
    <property type="match status" value="1"/>
</dbReference>
<dbReference type="PANTHER" id="PTHR43479">
    <property type="entry name" value="ACREF/ENVCD OPERON REPRESSOR-RELATED"/>
    <property type="match status" value="1"/>
</dbReference>
<dbReference type="Proteomes" id="UP000198896">
    <property type="component" value="Unassembled WGS sequence"/>
</dbReference>
<dbReference type="InterPro" id="IPR001647">
    <property type="entry name" value="HTH_TetR"/>
</dbReference>
<evidence type="ECO:0000313" key="4">
    <source>
        <dbReference type="EMBL" id="SFE26104.1"/>
    </source>
</evidence>
<dbReference type="OrthoDB" id="1669699at2"/>
<keyword evidence="5" id="KW-1185">Reference proteome</keyword>
<dbReference type="SUPFAM" id="SSF46689">
    <property type="entry name" value="Homeodomain-like"/>
    <property type="match status" value="1"/>
</dbReference>
<dbReference type="PRINTS" id="PR00455">
    <property type="entry name" value="HTHTETR"/>
</dbReference>
<accession>A0A1I1Z2N0</accession>
<evidence type="ECO:0000256" key="1">
    <source>
        <dbReference type="ARBA" id="ARBA00023125"/>
    </source>
</evidence>
<sequence>MDFIRARSEEQKRIRIEQITEVAAELYVEIGYDKVTYSEIGRKLNFTRRNLYNYFRCKEDIFLTLLLQDIDKMVEDAEKSFTEPVADQEKFCLAWAGMLLRHQRMLALFGIVNTVILKDASSDVHRGFRIEMNRSFNRLKAVVQRIFPKFSEEQACQFVEYENSYAMTLYPASLEYKEFHHIEIFPDAGFGTKGFVPQFVKYLRRLLKGLQE</sequence>
<dbReference type="RefSeq" id="WP_093912955.1">
    <property type="nucleotide sequence ID" value="NZ_FONL01000003.1"/>
</dbReference>
<dbReference type="Gene3D" id="1.10.357.10">
    <property type="entry name" value="Tetracycline Repressor, domain 2"/>
    <property type="match status" value="1"/>
</dbReference>